<proteinExistence type="predicted"/>
<dbReference type="AlphaFoldDB" id="A0A078A3G4"/>
<sequence length="216" mass="25588">MKIQGQAYKQKILRLKQIRSREISVIGLKFKTKIGTDRFKMSQEVEAQSIQPLIQDLRENNHKVQIDVIKQQNFLIDQLQQSLKLSSLDKDIIIDESMIKQLADIVSKSLKTSDQITCQKFEMYKTPKDEILLEKEFARLRNIQQQGQAVGCFFIESRLKKLKGIWVIQNLENIKDQEFFQDYLLTEVSEVMLPMELKKFWVKQDNSLHYEFHIYS</sequence>
<reference evidence="1 2" key="1">
    <citation type="submission" date="2014-06" db="EMBL/GenBank/DDBJ databases">
        <authorList>
            <person name="Swart Estienne"/>
        </authorList>
    </citation>
    <scope>NUCLEOTIDE SEQUENCE [LARGE SCALE GENOMIC DNA]</scope>
    <source>
        <strain evidence="1 2">130c</strain>
    </source>
</reference>
<accession>A0A078A3G4</accession>
<evidence type="ECO:0000313" key="1">
    <source>
        <dbReference type="EMBL" id="CDW76058.1"/>
    </source>
</evidence>
<dbReference type="Proteomes" id="UP000039865">
    <property type="component" value="Unassembled WGS sequence"/>
</dbReference>
<dbReference type="InParanoid" id="A0A078A3G4"/>
<name>A0A078A3G4_STYLE</name>
<protein>
    <submittedName>
        <fullName evidence="1">Uncharacterized protein</fullName>
    </submittedName>
</protein>
<gene>
    <name evidence="1" type="primary">Contig18661.g19823</name>
    <name evidence="1" type="ORF">STYLEM_5054</name>
</gene>
<evidence type="ECO:0000313" key="2">
    <source>
        <dbReference type="Proteomes" id="UP000039865"/>
    </source>
</evidence>
<keyword evidence="2" id="KW-1185">Reference proteome</keyword>
<dbReference type="EMBL" id="CCKQ01004907">
    <property type="protein sequence ID" value="CDW76058.1"/>
    <property type="molecule type" value="Genomic_DNA"/>
</dbReference>
<organism evidence="1 2">
    <name type="scientific">Stylonychia lemnae</name>
    <name type="common">Ciliate</name>
    <dbReference type="NCBI Taxonomy" id="5949"/>
    <lineage>
        <taxon>Eukaryota</taxon>
        <taxon>Sar</taxon>
        <taxon>Alveolata</taxon>
        <taxon>Ciliophora</taxon>
        <taxon>Intramacronucleata</taxon>
        <taxon>Spirotrichea</taxon>
        <taxon>Stichotrichia</taxon>
        <taxon>Sporadotrichida</taxon>
        <taxon>Oxytrichidae</taxon>
        <taxon>Stylonychinae</taxon>
        <taxon>Stylonychia</taxon>
    </lineage>
</organism>